<sequence>MKLLVIPLVLRYNGTVYEKSMNMLTTYPARDHRTPSQANTAALQQRSLTKKLRYISLITNTLHEGTQLNKYSTMQGLRDRQATGRRALRALSGLESVGARQEGEAQGNAGSDGLGVTVNMSE</sequence>
<dbReference type="Proteomes" id="UP001642409">
    <property type="component" value="Unassembled WGS sequence"/>
</dbReference>
<evidence type="ECO:0000256" key="1">
    <source>
        <dbReference type="SAM" id="MobiDB-lite"/>
    </source>
</evidence>
<evidence type="ECO:0000313" key="4">
    <source>
        <dbReference type="Proteomes" id="UP001642409"/>
    </source>
</evidence>
<reference evidence="2" key="1">
    <citation type="submission" date="2023-06" db="EMBL/GenBank/DDBJ databases">
        <authorList>
            <person name="Kurt Z."/>
        </authorList>
    </citation>
    <scope>NUCLEOTIDE SEQUENCE</scope>
</reference>
<gene>
    <name evidence="2" type="ORF">HINF_LOCUS63257</name>
    <name evidence="3" type="ORF">HINF_LOCUS9642</name>
</gene>
<dbReference type="EMBL" id="CATOUU010001169">
    <property type="protein sequence ID" value="CAI9975612.1"/>
    <property type="molecule type" value="Genomic_DNA"/>
</dbReference>
<feature type="region of interest" description="Disordered" evidence="1">
    <location>
        <begin position="95"/>
        <end position="122"/>
    </location>
</feature>
<protein>
    <submittedName>
        <fullName evidence="3">Hypothetical_protein</fullName>
    </submittedName>
</protein>
<dbReference type="AlphaFoldDB" id="A0AA86V462"/>
<organism evidence="2">
    <name type="scientific">Hexamita inflata</name>
    <dbReference type="NCBI Taxonomy" id="28002"/>
    <lineage>
        <taxon>Eukaryota</taxon>
        <taxon>Metamonada</taxon>
        <taxon>Diplomonadida</taxon>
        <taxon>Hexamitidae</taxon>
        <taxon>Hexamitinae</taxon>
        <taxon>Hexamita</taxon>
    </lineage>
</organism>
<accession>A0AA86V462</accession>
<name>A0AA86V462_9EUKA</name>
<keyword evidence="4" id="KW-1185">Reference proteome</keyword>
<evidence type="ECO:0000313" key="3">
    <source>
        <dbReference type="EMBL" id="CAL5986908.1"/>
    </source>
</evidence>
<evidence type="ECO:0000313" key="2">
    <source>
        <dbReference type="EMBL" id="CAI9975612.1"/>
    </source>
</evidence>
<dbReference type="EMBL" id="CAXDID020000020">
    <property type="protein sequence ID" value="CAL5986908.1"/>
    <property type="molecule type" value="Genomic_DNA"/>
</dbReference>
<comment type="caution">
    <text evidence="2">The sequence shown here is derived from an EMBL/GenBank/DDBJ whole genome shotgun (WGS) entry which is preliminary data.</text>
</comment>
<proteinExistence type="predicted"/>
<reference evidence="3 4" key="2">
    <citation type="submission" date="2024-07" db="EMBL/GenBank/DDBJ databases">
        <authorList>
            <person name="Akdeniz Z."/>
        </authorList>
    </citation>
    <scope>NUCLEOTIDE SEQUENCE [LARGE SCALE GENOMIC DNA]</scope>
</reference>